<evidence type="ECO:0000313" key="1">
    <source>
        <dbReference type="EMBL" id="CAG8707698.1"/>
    </source>
</evidence>
<evidence type="ECO:0000313" key="2">
    <source>
        <dbReference type="Proteomes" id="UP000789405"/>
    </source>
</evidence>
<reference evidence="1" key="1">
    <citation type="submission" date="2021-06" db="EMBL/GenBank/DDBJ databases">
        <authorList>
            <person name="Kallberg Y."/>
            <person name="Tangrot J."/>
            <person name="Rosling A."/>
        </authorList>
    </citation>
    <scope>NUCLEOTIDE SEQUENCE</scope>
    <source>
        <strain evidence="1">MA453B</strain>
    </source>
</reference>
<organism evidence="1 2">
    <name type="scientific">Dentiscutata erythropus</name>
    <dbReference type="NCBI Taxonomy" id="1348616"/>
    <lineage>
        <taxon>Eukaryota</taxon>
        <taxon>Fungi</taxon>
        <taxon>Fungi incertae sedis</taxon>
        <taxon>Mucoromycota</taxon>
        <taxon>Glomeromycotina</taxon>
        <taxon>Glomeromycetes</taxon>
        <taxon>Diversisporales</taxon>
        <taxon>Gigasporaceae</taxon>
        <taxon>Dentiscutata</taxon>
    </lineage>
</organism>
<proteinExistence type="predicted"/>
<gene>
    <name evidence="1" type="ORF">DERYTH_LOCUS13387</name>
</gene>
<dbReference type="AlphaFoldDB" id="A0A9N9HV72"/>
<accession>A0A9N9HV72</accession>
<feature type="non-terminal residue" evidence="1">
    <location>
        <position position="1"/>
    </location>
</feature>
<keyword evidence="2" id="KW-1185">Reference proteome</keyword>
<protein>
    <submittedName>
        <fullName evidence="1">15797_t:CDS:1</fullName>
    </submittedName>
</protein>
<dbReference type="Proteomes" id="UP000789405">
    <property type="component" value="Unassembled WGS sequence"/>
</dbReference>
<dbReference type="EMBL" id="CAJVPY010009346">
    <property type="protein sequence ID" value="CAG8707698.1"/>
    <property type="molecule type" value="Genomic_DNA"/>
</dbReference>
<comment type="caution">
    <text evidence="1">The sequence shown here is derived from an EMBL/GenBank/DDBJ whole genome shotgun (WGS) entry which is preliminary data.</text>
</comment>
<sequence length="53" mass="5903">HNKNIGMVSNDLIPIRSSITSINHKSTIKILEWSIITSSQLDRALQAKTTKAQ</sequence>
<name>A0A9N9HV72_9GLOM</name>